<dbReference type="AlphaFoldDB" id="A0A1X2GTU8"/>
<accession>A0A1X2GTU8</accession>
<evidence type="ECO:0000313" key="1">
    <source>
        <dbReference type="EMBL" id="ORX61454.1"/>
    </source>
</evidence>
<proteinExistence type="predicted"/>
<name>A0A1X2GTU8_9FUNG</name>
<dbReference type="EMBL" id="MCGT01000003">
    <property type="protein sequence ID" value="ORX61454.1"/>
    <property type="molecule type" value="Genomic_DNA"/>
</dbReference>
<organism evidence="1 2">
    <name type="scientific">Hesseltinella vesiculosa</name>
    <dbReference type="NCBI Taxonomy" id="101127"/>
    <lineage>
        <taxon>Eukaryota</taxon>
        <taxon>Fungi</taxon>
        <taxon>Fungi incertae sedis</taxon>
        <taxon>Mucoromycota</taxon>
        <taxon>Mucoromycotina</taxon>
        <taxon>Mucoromycetes</taxon>
        <taxon>Mucorales</taxon>
        <taxon>Cunninghamellaceae</taxon>
        <taxon>Hesseltinella</taxon>
    </lineage>
</organism>
<reference evidence="1 2" key="1">
    <citation type="submission" date="2016-07" db="EMBL/GenBank/DDBJ databases">
        <title>Pervasive Adenine N6-methylation of Active Genes in Fungi.</title>
        <authorList>
            <consortium name="DOE Joint Genome Institute"/>
            <person name="Mondo S.J."/>
            <person name="Dannebaum R.O."/>
            <person name="Kuo R.C."/>
            <person name="Labutti K."/>
            <person name="Haridas S."/>
            <person name="Kuo A."/>
            <person name="Salamov A."/>
            <person name="Ahrendt S.R."/>
            <person name="Lipzen A."/>
            <person name="Sullivan W."/>
            <person name="Andreopoulos W.B."/>
            <person name="Clum A."/>
            <person name="Lindquist E."/>
            <person name="Daum C."/>
            <person name="Ramamoorthy G.K."/>
            <person name="Gryganskyi A."/>
            <person name="Culley D."/>
            <person name="Magnuson J.K."/>
            <person name="James T.Y."/>
            <person name="O'Malley M.A."/>
            <person name="Stajich J.E."/>
            <person name="Spatafora J.W."/>
            <person name="Visel A."/>
            <person name="Grigoriev I.V."/>
        </authorList>
    </citation>
    <scope>NUCLEOTIDE SEQUENCE [LARGE SCALE GENOMIC DNA]</scope>
    <source>
        <strain evidence="1 2">NRRL 3301</strain>
    </source>
</reference>
<protein>
    <submittedName>
        <fullName evidence="1">Uncharacterized protein</fullName>
    </submittedName>
</protein>
<keyword evidence="2" id="KW-1185">Reference proteome</keyword>
<feature type="non-terminal residue" evidence="1">
    <location>
        <position position="79"/>
    </location>
</feature>
<dbReference type="OrthoDB" id="2273000at2759"/>
<comment type="caution">
    <text evidence="1">The sequence shown here is derived from an EMBL/GenBank/DDBJ whole genome shotgun (WGS) entry which is preliminary data.</text>
</comment>
<sequence length="79" mass="8745">MVNDLIRLGVASPSVGGILIQGRRITTFQFDIAAPKLYRMIKLCELTMFETIDQIASLPVIVSRMIQIKHVAMNTAGKV</sequence>
<dbReference type="Proteomes" id="UP000242146">
    <property type="component" value="Unassembled WGS sequence"/>
</dbReference>
<gene>
    <name evidence="1" type="ORF">DM01DRAFT_1269253</name>
</gene>
<evidence type="ECO:0000313" key="2">
    <source>
        <dbReference type="Proteomes" id="UP000242146"/>
    </source>
</evidence>